<dbReference type="EMBL" id="CADEAL010002190">
    <property type="protein sequence ID" value="CAB1438647.1"/>
    <property type="molecule type" value="Genomic_DNA"/>
</dbReference>
<keyword evidence="3" id="KW-1185">Reference proteome</keyword>
<evidence type="ECO:0000313" key="2">
    <source>
        <dbReference type="EMBL" id="CAB1438647.1"/>
    </source>
</evidence>
<evidence type="ECO:0000256" key="1">
    <source>
        <dbReference type="SAM" id="MobiDB-lite"/>
    </source>
</evidence>
<protein>
    <submittedName>
        <fullName evidence="2">Uncharacterized protein</fullName>
    </submittedName>
</protein>
<name>A0A9N7UXS7_PLEPL</name>
<organism evidence="2 3">
    <name type="scientific">Pleuronectes platessa</name>
    <name type="common">European plaice</name>
    <dbReference type="NCBI Taxonomy" id="8262"/>
    <lineage>
        <taxon>Eukaryota</taxon>
        <taxon>Metazoa</taxon>
        <taxon>Chordata</taxon>
        <taxon>Craniata</taxon>
        <taxon>Vertebrata</taxon>
        <taxon>Euteleostomi</taxon>
        <taxon>Actinopterygii</taxon>
        <taxon>Neopterygii</taxon>
        <taxon>Teleostei</taxon>
        <taxon>Neoteleostei</taxon>
        <taxon>Acanthomorphata</taxon>
        <taxon>Carangaria</taxon>
        <taxon>Pleuronectiformes</taxon>
        <taxon>Pleuronectoidei</taxon>
        <taxon>Pleuronectidae</taxon>
        <taxon>Pleuronectes</taxon>
    </lineage>
</organism>
<reference evidence="2" key="1">
    <citation type="submission" date="2020-03" db="EMBL/GenBank/DDBJ databases">
        <authorList>
            <person name="Weist P."/>
        </authorList>
    </citation>
    <scope>NUCLEOTIDE SEQUENCE</scope>
</reference>
<feature type="compositionally biased region" description="Polar residues" evidence="1">
    <location>
        <begin position="1"/>
        <end position="10"/>
    </location>
</feature>
<accession>A0A9N7UXS7</accession>
<dbReference type="AlphaFoldDB" id="A0A9N7UXS7"/>
<comment type="caution">
    <text evidence="2">The sequence shown here is derived from an EMBL/GenBank/DDBJ whole genome shotgun (WGS) entry which is preliminary data.</text>
</comment>
<proteinExistence type="predicted"/>
<feature type="region of interest" description="Disordered" evidence="1">
    <location>
        <begin position="1"/>
        <end position="32"/>
    </location>
</feature>
<gene>
    <name evidence="2" type="ORF">PLEPLA_LOCUS26535</name>
</gene>
<dbReference type="Proteomes" id="UP001153269">
    <property type="component" value="Unassembled WGS sequence"/>
</dbReference>
<sequence>MRTSEWTSVGNDPRRHDVKKEDLPGSAPTSSLSSSALICLEYLKDCVSGGVLTSPHPFRTLNESPSAAERDSTKSDNLAAISHTLQTLDGAAAADGEFAC</sequence>
<feature type="compositionally biased region" description="Basic and acidic residues" evidence="1">
    <location>
        <begin position="12"/>
        <end position="23"/>
    </location>
</feature>
<evidence type="ECO:0000313" key="3">
    <source>
        <dbReference type="Proteomes" id="UP001153269"/>
    </source>
</evidence>